<reference evidence="2" key="1">
    <citation type="submission" date="2022-12" db="EMBL/GenBank/DDBJ databases">
        <authorList>
            <person name="Webb A."/>
        </authorList>
    </citation>
    <scope>NUCLEOTIDE SEQUENCE</scope>
    <source>
        <strain evidence="2">Hp1</strain>
    </source>
</reference>
<keyword evidence="3" id="KW-1185">Reference proteome</keyword>
<evidence type="ECO:0000313" key="2">
    <source>
        <dbReference type="EMBL" id="CAI5708925.1"/>
    </source>
</evidence>
<dbReference type="EMBL" id="CANTFL010000023">
    <property type="protein sequence ID" value="CAI5708925.1"/>
    <property type="molecule type" value="Genomic_DNA"/>
</dbReference>
<name>A0AAV0SX67_HYABA</name>
<sequence>MRIFGCQAYILTPREKRLKWDPKARVGIFMGYEEVSKAYRVFDIEAGQVVISRDVNFDESSFGFSMEPSSEEVGDATLDLDLLDINDSDVIEGYRYNPNLSVVFTG</sequence>
<dbReference type="InterPro" id="IPR057670">
    <property type="entry name" value="SH3_retrovirus"/>
</dbReference>
<feature type="domain" description="Retroviral polymerase SH3-like" evidence="1">
    <location>
        <begin position="6"/>
        <end position="67"/>
    </location>
</feature>
<evidence type="ECO:0000313" key="3">
    <source>
        <dbReference type="Proteomes" id="UP001162031"/>
    </source>
</evidence>
<dbReference type="Pfam" id="PF25597">
    <property type="entry name" value="SH3_retrovirus"/>
    <property type="match status" value="1"/>
</dbReference>
<dbReference type="Proteomes" id="UP001162031">
    <property type="component" value="Unassembled WGS sequence"/>
</dbReference>
<accession>A0AAV0SX67</accession>
<gene>
    <name evidence="2" type="ORF">HBR001_LOCUS182</name>
</gene>
<protein>
    <recommendedName>
        <fullName evidence="1">Retroviral polymerase SH3-like domain-containing protein</fullName>
    </recommendedName>
</protein>
<comment type="caution">
    <text evidence="2">The sequence shown here is derived from an EMBL/GenBank/DDBJ whole genome shotgun (WGS) entry which is preliminary data.</text>
</comment>
<evidence type="ECO:0000259" key="1">
    <source>
        <dbReference type="Pfam" id="PF25597"/>
    </source>
</evidence>
<proteinExistence type="predicted"/>
<organism evidence="2 3">
    <name type="scientific">Hyaloperonospora brassicae</name>
    <name type="common">Brassica downy mildew</name>
    <name type="synonym">Peronospora brassicae</name>
    <dbReference type="NCBI Taxonomy" id="162125"/>
    <lineage>
        <taxon>Eukaryota</taxon>
        <taxon>Sar</taxon>
        <taxon>Stramenopiles</taxon>
        <taxon>Oomycota</taxon>
        <taxon>Peronosporomycetes</taxon>
        <taxon>Peronosporales</taxon>
        <taxon>Peronosporaceae</taxon>
        <taxon>Hyaloperonospora</taxon>
    </lineage>
</organism>
<dbReference type="AlphaFoldDB" id="A0AAV0SX67"/>